<gene>
    <name evidence="2" type="ORF">ASJ30_10180</name>
    <name evidence="3" type="ORF">IGS73_11615</name>
</gene>
<sequence>MSATALWVCVLAACVLGYATKFVGYLVPESLVDGRRRSKVIGLLPVALLAGLVVTQTAGGDDGIVIDARLAAVALAVVLLWLRANFVVVVFAAAALAAGLRALGWG</sequence>
<organism evidence="2 4">
    <name type="scientific">Janibacter indicus</name>
    <dbReference type="NCBI Taxonomy" id="857417"/>
    <lineage>
        <taxon>Bacteria</taxon>
        <taxon>Bacillati</taxon>
        <taxon>Actinomycetota</taxon>
        <taxon>Actinomycetes</taxon>
        <taxon>Micrococcales</taxon>
        <taxon>Intrasporangiaceae</taxon>
        <taxon>Janibacter</taxon>
    </lineage>
</organism>
<protein>
    <submittedName>
        <fullName evidence="3">AzlD domain-containing protein</fullName>
    </submittedName>
    <submittedName>
        <fullName evidence="2">Branched-chain amino acid transporter AzlD</fullName>
    </submittedName>
</protein>
<dbReference type="EMBL" id="CP062789">
    <property type="protein sequence ID" value="QOK21780.1"/>
    <property type="molecule type" value="Genomic_DNA"/>
</dbReference>
<evidence type="ECO:0000313" key="4">
    <source>
        <dbReference type="Proteomes" id="UP000182938"/>
    </source>
</evidence>
<reference evidence="3 5" key="2">
    <citation type="submission" date="2020-10" db="EMBL/GenBank/DDBJ databases">
        <title>Janibacter indicus TT2 genome sequence.</title>
        <authorList>
            <person name="Lee K."/>
            <person name="Ganzorig M."/>
        </authorList>
    </citation>
    <scope>NUCLEOTIDE SEQUENCE [LARGE SCALE GENOMIC DNA]</scope>
    <source>
        <strain evidence="3 5">TT2</strain>
    </source>
</reference>
<dbReference type="AlphaFoldDB" id="A0A1L3MHQ7"/>
<dbReference type="Pfam" id="PF05437">
    <property type="entry name" value="AzlD"/>
    <property type="match status" value="1"/>
</dbReference>
<keyword evidence="1" id="KW-0472">Membrane</keyword>
<feature type="transmembrane region" description="Helical" evidence="1">
    <location>
        <begin position="41"/>
        <end position="58"/>
    </location>
</feature>
<evidence type="ECO:0000313" key="3">
    <source>
        <dbReference type="EMBL" id="QOK21780.1"/>
    </source>
</evidence>
<name>A0A1L3MHQ7_9MICO</name>
<evidence type="ECO:0000313" key="5">
    <source>
        <dbReference type="Proteomes" id="UP000593998"/>
    </source>
</evidence>
<proteinExistence type="predicted"/>
<dbReference type="Proteomes" id="UP000182938">
    <property type="component" value="Chromosome"/>
</dbReference>
<dbReference type="RefSeq" id="WP_072625006.1">
    <property type="nucleotide sequence ID" value="NZ_CP013290.1"/>
</dbReference>
<feature type="transmembrane region" description="Helical" evidence="1">
    <location>
        <begin position="70"/>
        <end position="100"/>
    </location>
</feature>
<dbReference type="EMBL" id="CP013290">
    <property type="protein sequence ID" value="APH01848.1"/>
    <property type="molecule type" value="Genomic_DNA"/>
</dbReference>
<keyword evidence="4" id="KW-1185">Reference proteome</keyword>
<dbReference type="Proteomes" id="UP000593998">
    <property type="component" value="Chromosome"/>
</dbReference>
<accession>A0A1L3MHQ7</accession>
<evidence type="ECO:0000256" key="1">
    <source>
        <dbReference type="SAM" id="Phobius"/>
    </source>
</evidence>
<reference evidence="2 4" key="1">
    <citation type="submission" date="2015-11" db="EMBL/GenBank/DDBJ databases">
        <authorList>
            <person name="Zhang Y."/>
            <person name="Guo Z."/>
        </authorList>
    </citation>
    <scope>NUCLEOTIDE SEQUENCE [LARGE SCALE GENOMIC DNA]</scope>
    <source>
        <strain evidence="2 4">YFY001</strain>
    </source>
</reference>
<dbReference type="InterPro" id="IPR008407">
    <property type="entry name" value="Brnchd-chn_aa_trnsp_AzlD"/>
</dbReference>
<dbReference type="KEGG" id="jte:ASJ30_10180"/>
<keyword evidence="1" id="KW-1133">Transmembrane helix</keyword>
<evidence type="ECO:0000313" key="2">
    <source>
        <dbReference type="EMBL" id="APH01848.1"/>
    </source>
</evidence>
<keyword evidence="1" id="KW-0812">Transmembrane</keyword>